<dbReference type="AlphaFoldDB" id="A0A814B2X1"/>
<dbReference type="InterPro" id="IPR012816">
    <property type="entry name" value="NADAR"/>
</dbReference>
<evidence type="ECO:0000313" key="5">
    <source>
        <dbReference type="Proteomes" id="UP000663870"/>
    </source>
</evidence>
<protein>
    <recommendedName>
        <fullName evidence="1">NADAR domain-containing protein</fullName>
    </recommendedName>
</protein>
<name>A0A814B2X1_9BILA</name>
<proteinExistence type="predicted"/>
<dbReference type="EMBL" id="CAJNOL010000206">
    <property type="protein sequence ID" value="CAF0932336.1"/>
    <property type="molecule type" value="Genomic_DNA"/>
</dbReference>
<dbReference type="CDD" id="cd15457">
    <property type="entry name" value="NADAR"/>
    <property type="match status" value="1"/>
</dbReference>
<gene>
    <name evidence="3" type="ORF">JXQ802_LOCUS10706</name>
    <name evidence="2" type="ORF">PYM288_LOCUS10602</name>
</gene>
<dbReference type="Proteomes" id="UP000663870">
    <property type="component" value="Unassembled WGS sequence"/>
</dbReference>
<evidence type="ECO:0000313" key="4">
    <source>
        <dbReference type="Proteomes" id="UP000663854"/>
    </source>
</evidence>
<dbReference type="Proteomes" id="UP000663854">
    <property type="component" value="Unassembled WGS sequence"/>
</dbReference>
<evidence type="ECO:0000313" key="3">
    <source>
        <dbReference type="EMBL" id="CAF0932336.1"/>
    </source>
</evidence>
<dbReference type="Gene3D" id="1.10.357.40">
    <property type="entry name" value="YbiA-like"/>
    <property type="match status" value="1"/>
</dbReference>
<organism evidence="2 4">
    <name type="scientific">Rotaria sordida</name>
    <dbReference type="NCBI Taxonomy" id="392033"/>
    <lineage>
        <taxon>Eukaryota</taxon>
        <taxon>Metazoa</taxon>
        <taxon>Spiralia</taxon>
        <taxon>Gnathifera</taxon>
        <taxon>Rotifera</taxon>
        <taxon>Eurotatoria</taxon>
        <taxon>Bdelloidea</taxon>
        <taxon>Philodinida</taxon>
        <taxon>Philodinidae</taxon>
        <taxon>Rotaria</taxon>
    </lineage>
</organism>
<comment type="caution">
    <text evidence="2">The sequence shown here is derived from an EMBL/GenBank/DDBJ whole genome shotgun (WGS) entry which is preliminary data.</text>
</comment>
<reference evidence="2" key="1">
    <citation type="submission" date="2021-02" db="EMBL/GenBank/DDBJ databases">
        <authorList>
            <person name="Nowell W R."/>
        </authorList>
    </citation>
    <scope>NUCLEOTIDE SEQUENCE</scope>
</reference>
<evidence type="ECO:0000259" key="1">
    <source>
        <dbReference type="Pfam" id="PF08719"/>
    </source>
</evidence>
<evidence type="ECO:0000313" key="2">
    <source>
        <dbReference type="EMBL" id="CAF0922505.1"/>
    </source>
</evidence>
<dbReference type="NCBIfam" id="TIGR02464">
    <property type="entry name" value="ribofla_fusion"/>
    <property type="match status" value="1"/>
</dbReference>
<feature type="domain" description="NADAR" evidence="1">
    <location>
        <begin position="34"/>
        <end position="180"/>
    </location>
</feature>
<dbReference type="EMBL" id="CAJNOH010000168">
    <property type="protein sequence ID" value="CAF0922505.1"/>
    <property type="molecule type" value="Genomic_DNA"/>
</dbReference>
<dbReference type="Pfam" id="PF08719">
    <property type="entry name" value="NADAR"/>
    <property type="match status" value="1"/>
</dbReference>
<accession>A0A814B2X1</accession>
<sequence>MATNIQSELSSSEIELVNRVHAYFLNNNPTKFFYFYTNTSPFSNFYPCQVIENDIQFHCTEQYMMYHKAKLFNDDDIAQKILDAKKPGQCKALGRKVKNFNEQTWLNNRTKIVSNGNYLKFTQNEDLKMILLEHNDTLLVEASPNDRIWGVGLCEKDPLITQRSTWKGLNLMGYILTDISYRIMNENKTKSV</sequence>
<dbReference type="SUPFAM" id="SSF143990">
    <property type="entry name" value="YbiA-like"/>
    <property type="match status" value="1"/>
</dbReference>
<dbReference type="InterPro" id="IPR037238">
    <property type="entry name" value="YbiA-like_sf"/>
</dbReference>
<keyword evidence="5" id="KW-1185">Reference proteome</keyword>